<keyword evidence="4" id="KW-0671">Queuosine biosynthesis</keyword>
<dbReference type="InterPro" id="IPR042119">
    <property type="entry name" value="QueA_dom2"/>
</dbReference>
<dbReference type="AlphaFoldDB" id="I5C9Q5"/>
<dbReference type="InterPro" id="IPR036100">
    <property type="entry name" value="QueA_sf"/>
</dbReference>
<dbReference type="PANTHER" id="PTHR30307:SF0">
    <property type="entry name" value="S-ADENOSYLMETHIONINE:TRNA RIBOSYLTRANSFERASE-ISOMERASE"/>
    <property type="match status" value="1"/>
</dbReference>
<dbReference type="InterPro" id="IPR003699">
    <property type="entry name" value="QueA"/>
</dbReference>
<keyword evidence="5" id="KW-0413">Isomerase</keyword>
<evidence type="ECO:0000313" key="6">
    <source>
        <dbReference type="Proteomes" id="UP000005551"/>
    </source>
</evidence>
<dbReference type="EMBL" id="AJYA01000003">
    <property type="protein sequence ID" value="EIM78557.1"/>
    <property type="molecule type" value="Genomic_DNA"/>
</dbReference>
<evidence type="ECO:0000256" key="4">
    <source>
        <dbReference type="ARBA" id="ARBA00022785"/>
    </source>
</evidence>
<evidence type="ECO:0000256" key="1">
    <source>
        <dbReference type="ARBA" id="ARBA00022490"/>
    </source>
</evidence>
<dbReference type="Proteomes" id="UP000005551">
    <property type="component" value="Unassembled WGS sequence"/>
</dbReference>
<dbReference type="InterPro" id="IPR042118">
    <property type="entry name" value="QueA_dom1"/>
</dbReference>
<dbReference type="GO" id="GO:0008616">
    <property type="term" value="P:tRNA queuosine(34) biosynthetic process"/>
    <property type="evidence" value="ECO:0007669"/>
    <property type="project" value="UniProtKB-KW"/>
</dbReference>
<dbReference type="Gene3D" id="3.40.1780.10">
    <property type="entry name" value="QueA-like"/>
    <property type="match status" value="1"/>
</dbReference>
<organism evidence="5 6">
    <name type="scientific">Nitritalea halalkaliphila LW7</name>
    <dbReference type="NCBI Taxonomy" id="1189621"/>
    <lineage>
        <taxon>Bacteria</taxon>
        <taxon>Pseudomonadati</taxon>
        <taxon>Bacteroidota</taxon>
        <taxon>Cytophagia</taxon>
        <taxon>Cytophagales</taxon>
        <taxon>Cyclobacteriaceae</taxon>
        <taxon>Nitritalea</taxon>
    </lineage>
</organism>
<comment type="caution">
    <text evidence="5">The sequence shown here is derived from an EMBL/GenBank/DDBJ whole genome shotgun (WGS) entry which is preliminary data.</text>
</comment>
<dbReference type="Gene3D" id="2.40.10.240">
    <property type="entry name" value="QueA-like"/>
    <property type="match status" value="1"/>
</dbReference>
<dbReference type="PATRIC" id="fig|1189621.3.peg.483"/>
<evidence type="ECO:0000256" key="3">
    <source>
        <dbReference type="ARBA" id="ARBA00022691"/>
    </source>
</evidence>
<proteinExistence type="predicted"/>
<keyword evidence="2 5" id="KW-0808">Transferase</keyword>
<name>I5C9Q5_9BACT</name>
<keyword evidence="6" id="KW-1185">Reference proteome</keyword>
<reference evidence="5 6" key="1">
    <citation type="submission" date="2012-05" db="EMBL/GenBank/DDBJ databases">
        <title>Genome sequence of Nitritalea halalkaliphila LW7.</title>
        <authorList>
            <person name="Jangir P.K."/>
            <person name="Singh A."/>
            <person name="Shivaji S."/>
            <person name="Sharma R."/>
        </authorList>
    </citation>
    <scope>NUCLEOTIDE SEQUENCE [LARGE SCALE GENOMIC DNA]</scope>
    <source>
        <strain evidence="5 6">LW7</strain>
    </source>
</reference>
<dbReference type="Pfam" id="PF02547">
    <property type="entry name" value="Queuosine_synth"/>
    <property type="match status" value="1"/>
</dbReference>
<dbReference type="PANTHER" id="PTHR30307">
    <property type="entry name" value="S-ADENOSYLMETHIONINE:TRNA RIBOSYLTRANSFERASE-ISOMERASE"/>
    <property type="match status" value="1"/>
</dbReference>
<dbReference type="STRING" id="1189621.A3SI_02306"/>
<dbReference type="RefSeq" id="WP_009053383.1">
    <property type="nucleotide sequence ID" value="NZ_AJYA01000003.1"/>
</dbReference>
<keyword evidence="3" id="KW-0949">S-adenosyl-L-methionine</keyword>
<gene>
    <name evidence="5" type="ORF">A3SI_02306</name>
</gene>
<dbReference type="SUPFAM" id="SSF111337">
    <property type="entry name" value="QueA-like"/>
    <property type="match status" value="1"/>
</dbReference>
<dbReference type="GO" id="GO:0051075">
    <property type="term" value="F:S-adenosylmethionine:tRNA ribosyltransferase-isomerase activity"/>
    <property type="evidence" value="ECO:0007669"/>
    <property type="project" value="TreeGrafter"/>
</dbReference>
<sequence>MAEKPGATSARKLYLPLPDERIARYPLADRAASKLLRYRAGEITAHGFTEIEDQLPAEALLVYNDTKVIPARMAFFRPTGARIELFLLKPLPADSPMEQAMAETKEAHWSCMIGNARKWKAEEILQMDLEIAGRTVRVEARRGRKEDSDVFFTWSEPLPFVQIVEAMGQVPLPPYLNRAAEESDRQRYQTVFSRSAGAVAAPTAGLHFTPEILAALQAKGLQMAELTLHVGAGTFQPVKEQQVMHHAMHSEQIVVQRETVQQLMRHAGPVIPVGTTSMRSLESLYWLGVKLLKGQCAARYFHIEKLYPYTEEEVRFSRQEAFAAIDAFMKVEQLEQLTGETSIMLMPGYRFRVCDALITNFHQPGSTLILLVAAFIGEDWRKVYDFALAQDFRFLSYGDSSLLWRNAPA</sequence>
<keyword evidence="1" id="KW-0963">Cytoplasm</keyword>
<evidence type="ECO:0000256" key="2">
    <source>
        <dbReference type="ARBA" id="ARBA00022679"/>
    </source>
</evidence>
<dbReference type="OrthoDB" id="9805933at2"/>
<accession>I5C9Q5</accession>
<protein>
    <submittedName>
        <fullName evidence="5">S-adenosylmethionine--tRNA ribosyltransferase-isomerase</fullName>
    </submittedName>
</protein>
<evidence type="ECO:0000313" key="5">
    <source>
        <dbReference type="EMBL" id="EIM78557.1"/>
    </source>
</evidence>